<evidence type="ECO:0000313" key="3">
    <source>
        <dbReference type="Proteomes" id="UP001172673"/>
    </source>
</evidence>
<evidence type="ECO:0000313" key="2">
    <source>
        <dbReference type="EMBL" id="KAJ9610563.1"/>
    </source>
</evidence>
<proteinExistence type="predicted"/>
<dbReference type="AlphaFoldDB" id="A0AA38XBT0"/>
<protein>
    <submittedName>
        <fullName evidence="2">Uncharacterized protein</fullName>
    </submittedName>
</protein>
<accession>A0AA38XBT0</accession>
<sequence length="385" mass="42971">MAMPITNIQLQHLPQTVPLSPSNASSTQQLVATVPSPVNTIQNSTTTLSTSAVPLLANTTSNSSALNAPHPISTKYSGVASLLWKVAVLSIKCIFAIGAMIVAVLALYQSLWSSAKDYRDDCRSVNETYGYTSSDCATVLKESLRRPWGLDIFVSKPEGENRRFRRDEFRQDPTITDRTYEIGIPQDLLGVLFLLLGYLGARLASWYHRPRGFATGPGNDYRTSRIVPSTTGLRKSRFELLKDNCLDTEPDWNQPEGLQTLPTTTRASYPQDLSLCNQWNRGTLAPPSSSFDATAEERHGNIDSHEFPLDDLDGSTKLRQRAVKRPTMRDEISLESQPDFSFVLREPGFLHFGGVWELVSHERAHVPVLSPHDLPGRWYNRTEPQ</sequence>
<feature type="transmembrane region" description="Helical" evidence="1">
    <location>
        <begin position="182"/>
        <end position="201"/>
    </location>
</feature>
<organism evidence="2 3">
    <name type="scientific">Cladophialophora chaetospira</name>
    <dbReference type="NCBI Taxonomy" id="386627"/>
    <lineage>
        <taxon>Eukaryota</taxon>
        <taxon>Fungi</taxon>
        <taxon>Dikarya</taxon>
        <taxon>Ascomycota</taxon>
        <taxon>Pezizomycotina</taxon>
        <taxon>Eurotiomycetes</taxon>
        <taxon>Chaetothyriomycetidae</taxon>
        <taxon>Chaetothyriales</taxon>
        <taxon>Herpotrichiellaceae</taxon>
        <taxon>Cladophialophora</taxon>
    </lineage>
</organism>
<keyword evidence="1" id="KW-0812">Transmembrane</keyword>
<gene>
    <name evidence="2" type="ORF">H2200_005340</name>
</gene>
<reference evidence="2" key="1">
    <citation type="submission" date="2022-10" db="EMBL/GenBank/DDBJ databases">
        <title>Culturing micro-colonial fungi from biological soil crusts in the Mojave desert and describing Neophaeococcomyces mojavensis, and introducing the new genera and species Taxawa tesnikishii.</title>
        <authorList>
            <person name="Kurbessoian T."/>
            <person name="Stajich J.E."/>
        </authorList>
    </citation>
    <scope>NUCLEOTIDE SEQUENCE</scope>
    <source>
        <strain evidence="2">TK_41</strain>
    </source>
</reference>
<keyword evidence="1" id="KW-1133">Transmembrane helix</keyword>
<keyword evidence="1" id="KW-0472">Membrane</keyword>
<evidence type="ECO:0000256" key="1">
    <source>
        <dbReference type="SAM" id="Phobius"/>
    </source>
</evidence>
<keyword evidence="3" id="KW-1185">Reference proteome</keyword>
<feature type="transmembrane region" description="Helical" evidence="1">
    <location>
        <begin position="82"/>
        <end position="108"/>
    </location>
</feature>
<comment type="caution">
    <text evidence="2">The sequence shown here is derived from an EMBL/GenBank/DDBJ whole genome shotgun (WGS) entry which is preliminary data.</text>
</comment>
<dbReference type="EMBL" id="JAPDRK010000007">
    <property type="protein sequence ID" value="KAJ9610563.1"/>
    <property type="molecule type" value="Genomic_DNA"/>
</dbReference>
<dbReference type="Proteomes" id="UP001172673">
    <property type="component" value="Unassembled WGS sequence"/>
</dbReference>
<name>A0AA38XBT0_9EURO</name>